<reference evidence="1" key="1">
    <citation type="submission" date="2023-03" db="EMBL/GenBank/DDBJ databases">
        <title>Massive genome expansion in bonnet fungi (Mycena s.s.) driven by repeated elements and novel gene families across ecological guilds.</title>
        <authorList>
            <consortium name="Lawrence Berkeley National Laboratory"/>
            <person name="Harder C.B."/>
            <person name="Miyauchi S."/>
            <person name="Viragh M."/>
            <person name="Kuo A."/>
            <person name="Thoen E."/>
            <person name="Andreopoulos B."/>
            <person name="Lu D."/>
            <person name="Skrede I."/>
            <person name="Drula E."/>
            <person name="Henrissat B."/>
            <person name="Morin E."/>
            <person name="Kohler A."/>
            <person name="Barry K."/>
            <person name="LaButti K."/>
            <person name="Morin E."/>
            <person name="Salamov A."/>
            <person name="Lipzen A."/>
            <person name="Mereny Z."/>
            <person name="Hegedus B."/>
            <person name="Baldrian P."/>
            <person name="Stursova M."/>
            <person name="Weitz H."/>
            <person name="Taylor A."/>
            <person name="Grigoriev I.V."/>
            <person name="Nagy L.G."/>
            <person name="Martin F."/>
            <person name="Kauserud H."/>
        </authorList>
    </citation>
    <scope>NUCLEOTIDE SEQUENCE</scope>
    <source>
        <strain evidence="1">CBHHK188m</strain>
    </source>
</reference>
<proteinExistence type="predicted"/>
<keyword evidence="2" id="KW-1185">Reference proteome</keyword>
<accession>A0AAD7I9Y8</accession>
<name>A0AAD7I9Y8_9AGAR</name>
<sequence>MEIGSPMASLYVLGNPGHYKSHEYVNFPWRPYVSFVKNFWLIKAGHEEEPDTDERLTVRNQNGTFVATSAVDDYVHRPVAYASVTLYEWIQTSTKKARTRKE</sequence>
<evidence type="ECO:0000313" key="1">
    <source>
        <dbReference type="EMBL" id="KAJ7737158.1"/>
    </source>
</evidence>
<dbReference type="Proteomes" id="UP001215280">
    <property type="component" value="Unassembled WGS sequence"/>
</dbReference>
<dbReference type="AlphaFoldDB" id="A0AAD7I9Y8"/>
<comment type="caution">
    <text evidence="1">The sequence shown here is derived from an EMBL/GenBank/DDBJ whole genome shotgun (WGS) entry which is preliminary data.</text>
</comment>
<protein>
    <submittedName>
        <fullName evidence="1">Uncharacterized protein</fullName>
    </submittedName>
</protein>
<organism evidence="1 2">
    <name type="scientific">Mycena maculata</name>
    <dbReference type="NCBI Taxonomy" id="230809"/>
    <lineage>
        <taxon>Eukaryota</taxon>
        <taxon>Fungi</taxon>
        <taxon>Dikarya</taxon>
        <taxon>Basidiomycota</taxon>
        <taxon>Agaricomycotina</taxon>
        <taxon>Agaricomycetes</taxon>
        <taxon>Agaricomycetidae</taxon>
        <taxon>Agaricales</taxon>
        <taxon>Marasmiineae</taxon>
        <taxon>Mycenaceae</taxon>
        <taxon>Mycena</taxon>
    </lineage>
</organism>
<dbReference type="EMBL" id="JARJLG010000145">
    <property type="protein sequence ID" value="KAJ7737158.1"/>
    <property type="molecule type" value="Genomic_DNA"/>
</dbReference>
<feature type="non-terminal residue" evidence="1">
    <location>
        <position position="102"/>
    </location>
</feature>
<gene>
    <name evidence="1" type="ORF">DFH07DRAFT_708684</name>
</gene>
<evidence type="ECO:0000313" key="2">
    <source>
        <dbReference type="Proteomes" id="UP001215280"/>
    </source>
</evidence>